<name>A0A4Z1BRN8_9STAP</name>
<dbReference type="InterPro" id="IPR007920">
    <property type="entry name" value="UPF0223"/>
</dbReference>
<comment type="caution">
    <text evidence="2">The sequence shown here is derived from an EMBL/GenBank/DDBJ whole genome shotgun (WGS) entry which is preliminary data.</text>
</comment>
<dbReference type="PIRSF" id="PIRSF037260">
    <property type="entry name" value="UPF0223"/>
    <property type="match status" value="1"/>
</dbReference>
<keyword evidence="3" id="KW-1185">Reference proteome</keyword>
<dbReference type="AlphaFoldDB" id="A0A4Z1BRN8"/>
<reference evidence="2 3" key="1">
    <citation type="submission" date="2019-04" db="EMBL/GenBank/DDBJ databases">
        <title>Genomic characterization of Staphylococcus petrasii strains.</title>
        <authorList>
            <person name="Vrbovska V."/>
            <person name="Kovarovic V."/>
            <person name="Maslanova I."/>
            <person name="Indrakova A."/>
            <person name="Petras P."/>
            <person name="Sedo O."/>
            <person name="Svec P."/>
            <person name="Fisarova L."/>
            <person name="Sedlacek I."/>
            <person name="Doskar J."/>
            <person name="Pantucek R."/>
        </authorList>
    </citation>
    <scope>NUCLEOTIDE SEQUENCE [LARGE SCALE GENOMIC DNA]</scope>
    <source>
        <strain evidence="2 3">CCM 8529</strain>
    </source>
</reference>
<evidence type="ECO:0000313" key="2">
    <source>
        <dbReference type="EMBL" id="TGN28490.1"/>
    </source>
</evidence>
<sequence>MEYQYPLDLDWTNEEMVDVIAFFNKIENYYEQSVNGADLMAHYKRFKEIVPGKAEEKTLFKEFEDKSGYNSYKAVQNVKNHPEQQTFSGKN</sequence>
<gene>
    <name evidence="2" type="ORF">E2558_02335</name>
</gene>
<dbReference type="Proteomes" id="UP000297459">
    <property type="component" value="Unassembled WGS sequence"/>
</dbReference>
<dbReference type="HAMAP" id="MF_01041">
    <property type="entry name" value="UPF0223"/>
    <property type="match status" value="1"/>
</dbReference>
<dbReference type="Gene3D" id="1.10.220.80">
    <property type="entry name" value="BH2638-like"/>
    <property type="match status" value="1"/>
</dbReference>
<dbReference type="NCBIfam" id="NF003353">
    <property type="entry name" value="PRK04387.1"/>
    <property type="match status" value="1"/>
</dbReference>
<evidence type="ECO:0000313" key="3">
    <source>
        <dbReference type="Proteomes" id="UP000297459"/>
    </source>
</evidence>
<comment type="similarity">
    <text evidence="1">Belongs to the UPF0223 family.</text>
</comment>
<dbReference type="EMBL" id="SRPJ01000001">
    <property type="protein sequence ID" value="TGN28490.1"/>
    <property type="molecule type" value="Genomic_DNA"/>
</dbReference>
<dbReference type="InterPro" id="IPR023324">
    <property type="entry name" value="BH2638-like_sf"/>
</dbReference>
<protein>
    <recommendedName>
        <fullName evidence="1">UPF0223 protein E2558_02335</fullName>
    </recommendedName>
</protein>
<accession>A0A4Z1BRN8</accession>
<evidence type="ECO:0000256" key="1">
    <source>
        <dbReference type="HAMAP-Rule" id="MF_01041"/>
    </source>
</evidence>
<proteinExistence type="inferred from homology"/>
<dbReference type="Pfam" id="PF05256">
    <property type="entry name" value="UPF0223"/>
    <property type="match status" value="1"/>
</dbReference>
<organism evidence="2 3">
    <name type="scientific">Staphylococcus pragensis</name>
    <dbReference type="NCBI Taxonomy" id="1611836"/>
    <lineage>
        <taxon>Bacteria</taxon>
        <taxon>Bacillati</taxon>
        <taxon>Bacillota</taxon>
        <taxon>Bacilli</taxon>
        <taxon>Bacillales</taxon>
        <taxon>Staphylococcaceae</taxon>
        <taxon>Staphylococcus</taxon>
    </lineage>
</organism>
<dbReference type="SUPFAM" id="SSF158504">
    <property type="entry name" value="BH2638-like"/>
    <property type="match status" value="1"/>
</dbReference>
<dbReference type="RefSeq" id="WP_126565370.1">
    <property type="nucleotide sequence ID" value="NZ_BMCY01000001.1"/>
</dbReference>